<evidence type="ECO:0000256" key="1">
    <source>
        <dbReference type="SAM" id="Phobius"/>
    </source>
</evidence>
<proteinExistence type="predicted"/>
<evidence type="ECO:0000313" key="3">
    <source>
        <dbReference type="Proteomes" id="UP000628448"/>
    </source>
</evidence>
<keyword evidence="1" id="KW-0472">Membrane</keyword>
<dbReference type="Proteomes" id="UP000628448">
    <property type="component" value="Unassembled WGS sequence"/>
</dbReference>
<comment type="caution">
    <text evidence="2">The sequence shown here is derived from an EMBL/GenBank/DDBJ whole genome shotgun (WGS) entry which is preliminary data.</text>
</comment>
<name>A0A931MEW4_9BACT</name>
<keyword evidence="1" id="KW-1133">Transmembrane helix</keyword>
<dbReference type="EMBL" id="JADWYR010000003">
    <property type="protein sequence ID" value="MBG9378519.1"/>
    <property type="molecule type" value="Genomic_DNA"/>
</dbReference>
<keyword evidence="3" id="KW-1185">Reference proteome</keyword>
<accession>A0A931MEW4</accession>
<gene>
    <name evidence="2" type="ORF">I5907_19950</name>
</gene>
<sequence>MQKVTTILKRKRTRQRIYFLAVAGLIGLAVAACVSTITNISQPNEVNAGDTAKIVLSIQWKETNNDHNDRQVIGICVPKSWNAAATTKMFLEGSSGDATMSVIPASAVEPDSKLPWKDAFMKKFGIGPNLIDDMEWVVFWSDIKFVVPNGSTLNGKVYINIKTANANLQFKPGYAMCEDNDGLSDFFSGFYTSAFGNCLAVVNGEGDIQDFCNPQIGIGEPSNALANDIITLKYDANLDISQLANEQEIYLCAKVYTTDGEVIENCEKNESNLLRTFAFKKWRIDFWPAKHFSLPAGKELQRMEYYFTDKTGTLKTGFANTADPFVYTFKCK</sequence>
<keyword evidence="1" id="KW-0812">Transmembrane</keyword>
<protein>
    <submittedName>
        <fullName evidence="2">DUF4961 domain-containing protein</fullName>
    </submittedName>
</protein>
<feature type="transmembrane region" description="Helical" evidence="1">
    <location>
        <begin position="17"/>
        <end position="37"/>
    </location>
</feature>
<dbReference type="AlphaFoldDB" id="A0A931MEW4"/>
<evidence type="ECO:0000313" key="2">
    <source>
        <dbReference type="EMBL" id="MBG9378519.1"/>
    </source>
</evidence>
<dbReference type="InterPro" id="IPR032522">
    <property type="entry name" value="DUF4961"/>
</dbReference>
<organism evidence="2 3">
    <name type="scientific">Panacibacter microcysteis</name>
    <dbReference type="NCBI Taxonomy" id="2793269"/>
    <lineage>
        <taxon>Bacteria</taxon>
        <taxon>Pseudomonadati</taxon>
        <taxon>Bacteroidota</taxon>
        <taxon>Chitinophagia</taxon>
        <taxon>Chitinophagales</taxon>
        <taxon>Chitinophagaceae</taxon>
        <taxon>Panacibacter</taxon>
    </lineage>
</organism>
<dbReference type="RefSeq" id="WP_196992619.1">
    <property type="nucleotide sequence ID" value="NZ_JADWYR010000003.1"/>
</dbReference>
<reference evidence="2" key="1">
    <citation type="submission" date="2020-11" db="EMBL/GenBank/DDBJ databases">
        <title>Bacterial whole genome sequence for Panacibacter sp. DH6.</title>
        <authorList>
            <person name="Le V."/>
            <person name="Ko S."/>
            <person name="Ahn C.-Y."/>
            <person name="Oh H.-M."/>
        </authorList>
    </citation>
    <scope>NUCLEOTIDE SEQUENCE</scope>
    <source>
        <strain evidence="2">DH6</strain>
    </source>
</reference>
<dbReference type="PROSITE" id="PS51257">
    <property type="entry name" value="PROKAR_LIPOPROTEIN"/>
    <property type="match status" value="1"/>
</dbReference>
<dbReference type="Pfam" id="PF16328">
    <property type="entry name" value="DUF4961"/>
    <property type="match status" value="1"/>
</dbReference>